<feature type="region of interest" description="Disordered" evidence="3">
    <location>
        <begin position="73"/>
        <end position="96"/>
    </location>
</feature>
<dbReference type="OrthoDB" id="267323at2759"/>
<dbReference type="Gene3D" id="3.40.50.300">
    <property type="entry name" value="P-loop containing nucleotide triphosphate hydrolases"/>
    <property type="match status" value="1"/>
</dbReference>
<feature type="region of interest" description="Disordered" evidence="3">
    <location>
        <begin position="1"/>
        <end position="35"/>
    </location>
</feature>
<evidence type="ECO:0000313" key="6">
    <source>
        <dbReference type="Proteomes" id="UP000094112"/>
    </source>
</evidence>
<dbReference type="EMBL" id="KV454214">
    <property type="protein sequence ID" value="ODQ57117.1"/>
    <property type="molecule type" value="Genomic_DNA"/>
</dbReference>
<proteinExistence type="predicted"/>
<dbReference type="GO" id="GO:0005829">
    <property type="term" value="C:cytosol"/>
    <property type="evidence" value="ECO:0007669"/>
    <property type="project" value="TreeGrafter"/>
</dbReference>
<dbReference type="PRINTS" id="PR00991">
    <property type="entry name" value="6PFRUCTKNASE"/>
</dbReference>
<evidence type="ECO:0000256" key="3">
    <source>
        <dbReference type="SAM" id="MobiDB-lite"/>
    </source>
</evidence>
<dbReference type="GeneID" id="30201147"/>
<dbReference type="PANTHER" id="PTHR10606">
    <property type="entry name" value="6-PHOSPHOFRUCTO-2-KINASE/FRUCTOSE-2,6-BISPHOSPHATASE"/>
    <property type="match status" value="1"/>
</dbReference>
<evidence type="ECO:0000256" key="2">
    <source>
        <dbReference type="ARBA" id="ARBA00022840"/>
    </source>
</evidence>
<reference evidence="5 6" key="1">
    <citation type="journal article" date="2016" name="Proc. Natl. Acad. Sci. U.S.A.">
        <title>Comparative genomics of biotechnologically important yeasts.</title>
        <authorList>
            <person name="Riley R."/>
            <person name="Haridas S."/>
            <person name="Wolfe K.H."/>
            <person name="Lopes M.R."/>
            <person name="Hittinger C.T."/>
            <person name="Goeker M."/>
            <person name="Salamov A.A."/>
            <person name="Wisecaver J.H."/>
            <person name="Long T.M."/>
            <person name="Calvey C.H."/>
            <person name="Aerts A.L."/>
            <person name="Barry K.W."/>
            <person name="Choi C."/>
            <person name="Clum A."/>
            <person name="Coughlan A.Y."/>
            <person name="Deshpande S."/>
            <person name="Douglass A.P."/>
            <person name="Hanson S.J."/>
            <person name="Klenk H.-P."/>
            <person name="LaButti K.M."/>
            <person name="Lapidus A."/>
            <person name="Lindquist E.A."/>
            <person name="Lipzen A.M."/>
            <person name="Meier-Kolthoff J.P."/>
            <person name="Ohm R.A."/>
            <person name="Otillar R.P."/>
            <person name="Pangilinan J.L."/>
            <person name="Peng Y."/>
            <person name="Rokas A."/>
            <person name="Rosa C.A."/>
            <person name="Scheuner C."/>
            <person name="Sibirny A.A."/>
            <person name="Slot J.C."/>
            <person name="Stielow J.B."/>
            <person name="Sun H."/>
            <person name="Kurtzman C.P."/>
            <person name="Blackwell M."/>
            <person name="Grigoriev I.V."/>
            <person name="Jeffries T.W."/>
        </authorList>
    </citation>
    <scope>NUCLEOTIDE SEQUENCE [LARGE SCALE GENOMIC DNA]</scope>
    <source>
        <strain evidence="6">ATCC 58044 / CBS 1984 / NCYC 433 / NRRL Y-366-8</strain>
    </source>
</reference>
<feature type="compositionally biased region" description="Low complexity" evidence="3">
    <location>
        <begin position="79"/>
        <end position="94"/>
    </location>
</feature>
<dbReference type="Pfam" id="PF01591">
    <property type="entry name" value="6PF2K"/>
    <property type="match status" value="1"/>
</dbReference>
<keyword evidence="2" id="KW-0067">ATP-binding</keyword>
<name>A0A1E3NX13_WICAA</name>
<accession>A0A1E3NX13</accession>
<sequence>MPESLIIPEKLPLQRLKSNESTTSSTFSRNSSSSSVATSISTTAHSPIQFKHSPLSPSLTSLTEALQLSFSKPVDHHSTTTTTTTAAPPTTTPTNEPVQLEKWCIILVGLPASGKSSITANLMNSLKPNVHIDTFNAGFIRRKLSNFENQDSKFFDFNNPEGKKQRDLYATISLDHLLNSLIVDNLDIGILDATNSTRERRDYIFNTIKQKNSSSGVKINTMVLEIKCEDQKCWEYNARAKTKGPDYAKMGYDVALKDFINRAHKYRDAFEEITKDEMIKDGGVFITLKDVGRANIEKFGVENIDHDDQVFEMIMKFIDCYYEEFGKDYLDLVYNDV</sequence>
<evidence type="ECO:0000259" key="4">
    <source>
        <dbReference type="Pfam" id="PF01591"/>
    </source>
</evidence>
<organism evidence="5 6">
    <name type="scientific">Wickerhamomyces anomalus (strain ATCC 58044 / CBS 1984 / NCYC 433 / NRRL Y-366-8)</name>
    <name type="common">Yeast</name>
    <name type="synonym">Hansenula anomala</name>
    <dbReference type="NCBI Taxonomy" id="683960"/>
    <lineage>
        <taxon>Eukaryota</taxon>
        <taxon>Fungi</taxon>
        <taxon>Dikarya</taxon>
        <taxon>Ascomycota</taxon>
        <taxon>Saccharomycotina</taxon>
        <taxon>Saccharomycetes</taxon>
        <taxon>Phaffomycetales</taxon>
        <taxon>Wickerhamomycetaceae</taxon>
        <taxon>Wickerhamomyces</taxon>
    </lineage>
</organism>
<feature type="compositionally biased region" description="Low complexity" evidence="3">
    <location>
        <begin position="19"/>
        <end position="35"/>
    </location>
</feature>
<dbReference type="STRING" id="683960.A0A1E3NX13"/>
<protein>
    <recommendedName>
        <fullName evidence="4">6-phosphofructo-2-kinase domain-containing protein</fullName>
    </recommendedName>
</protein>
<evidence type="ECO:0000313" key="5">
    <source>
        <dbReference type="EMBL" id="ODQ57117.1"/>
    </source>
</evidence>
<feature type="domain" description="6-phosphofructo-2-kinase" evidence="4">
    <location>
        <begin position="99"/>
        <end position="292"/>
    </location>
</feature>
<dbReference type="GO" id="GO:0005524">
    <property type="term" value="F:ATP binding"/>
    <property type="evidence" value="ECO:0007669"/>
    <property type="project" value="UniProtKB-KW"/>
</dbReference>
<evidence type="ECO:0000256" key="1">
    <source>
        <dbReference type="ARBA" id="ARBA00022741"/>
    </source>
</evidence>
<dbReference type="InterPro" id="IPR013079">
    <property type="entry name" value="6Phosfructo_kin"/>
</dbReference>
<dbReference type="PIRSF" id="PIRSF000709">
    <property type="entry name" value="6PFK_2-Ptase"/>
    <property type="match status" value="1"/>
</dbReference>
<keyword evidence="1" id="KW-0547">Nucleotide-binding</keyword>
<dbReference type="SUPFAM" id="SSF52540">
    <property type="entry name" value="P-loop containing nucleoside triphosphate hydrolases"/>
    <property type="match status" value="1"/>
</dbReference>
<dbReference type="InterPro" id="IPR003094">
    <property type="entry name" value="6Pfruct_kin"/>
</dbReference>
<gene>
    <name evidence="5" type="ORF">WICANDRAFT_65376</name>
</gene>
<keyword evidence="6" id="KW-1185">Reference proteome</keyword>
<dbReference type="AlphaFoldDB" id="A0A1E3NX13"/>
<dbReference type="GO" id="GO:0003873">
    <property type="term" value="F:6-phosphofructo-2-kinase activity"/>
    <property type="evidence" value="ECO:0007669"/>
    <property type="project" value="InterPro"/>
</dbReference>
<dbReference type="PANTHER" id="PTHR10606:SF32">
    <property type="entry name" value="6-PHOSPHOFRUCTO-2-KINASE 1"/>
    <property type="match status" value="1"/>
</dbReference>
<dbReference type="Proteomes" id="UP000094112">
    <property type="component" value="Unassembled WGS sequence"/>
</dbReference>
<dbReference type="RefSeq" id="XP_019036324.1">
    <property type="nucleotide sequence ID" value="XM_019183901.1"/>
</dbReference>
<dbReference type="GO" id="GO:0006003">
    <property type="term" value="P:fructose 2,6-bisphosphate metabolic process"/>
    <property type="evidence" value="ECO:0007669"/>
    <property type="project" value="InterPro"/>
</dbReference>
<dbReference type="InterPro" id="IPR027417">
    <property type="entry name" value="P-loop_NTPase"/>
</dbReference>
<dbReference type="GO" id="GO:0006000">
    <property type="term" value="P:fructose metabolic process"/>
    <property type="evidence" value="ECO:0007669"/>
    <property type="project" value="InterPro"/>
</dbReference>